<dbReference type="EMBL" id="CAJPEX010000774">
    <property type="protein sequence ID" value="CAG0917176.1"/>
    <property type="molecule type" value="Genomic_DNA"/>
</dbReference>
<reference evidence="6" key="1">
    <citation type="submission" date="2020-11" db="EMBL/GenBank/DDBJ databases">
        <authorList>
            <person name="Tran Van P."/>
        </authorList>
    </citation>
    <scope>NUCLEOTIDE SEQUENCE</scope>
</reference>
<keyword evidence="7" id="KW-1185">Reference proteome</keyword>
<evidence type="ECO:0000259" key="5">
    <source>
        <dbReference type="PROSITE" id="PS51843"/>
    </source>
</evidence>
<dbReference type="PRINTS" id="PR00398">
    <property type="entry name" value="STRDHORMONER"/>
</dbReference>
<feature type="domain" description="NR LBD" evidence="5">
    <location>
        <begin position="301"/>
        <end position="540"/>
    </location>
</feature>
<feature type="non-terminal residue" evidence="6">
    <location>
        <position position="683"/>
    </location>
</feature>
<feature type="compositionally biased region" description="Basic residues" evidence="4">
    <location>
        <begin position="576"/>
        <end position="586"/>
    </location>
</feature>
<keyword evidence="2" id="KW-0804">Transcription</keyword>
<dbReference type="SUPFAM" id="SSF48508">
    <property type="entry name" value="Nuclear receptor ligand-binding domain"/>
    <property type="match status" value="1"/>
</dbReference>
<organism evidence="6">
    <name type="scientific">Notodromas monacha</name>
    <dbReference type="NCBI Taxonomy" id="399045"/>
    <lineage>
        <taxon>Eukaryota</taxon>
        <taxon>Metazoa</taxon>
        <taxon>Ecdysozoa</taxon>
        <taxon>Arthropoda</taxon>
        <taxon>Crustacea</taxon>
        <taxon>Oligostraca</taxon>
        <taxon>Ostracoda</taxon>
        <taxon>Podocopa</taxon>
        <taxon>Podocopida</taxon>
        <taxon>Cypridocopina</taxon>
        <taxon>Cypridoidea</taxon>
        <taxon>Cyprididae</taxon>
        <taxon>Notodromas</taxon>
    </lineage>
</organism>
<evidence type="ECO:0000256" key="3">
    <source>
        <dbReference type="ARBA" id="ARBA00023170"/>
    </source>
</evidence>
<dbReference type="AlphaFoldDB" id="A0A7R9GDP5"/>
<dbReference type="PANTHER" id="PTHR24083">
    <property type="entry name" value="NUCLEAR HORMONE RECEPTOR"/>
    <property type="match status" value="1"/>
</dbReference>
<protein>
    <recommendedName>
        <fullName evidence="5">NR LBD domain-containing protein</fullName>
    </recommendedName>
</protein>
<proteinExistence type="predicted"/>
<feature type="compositionally biased region" description="Acidic residues" evidence="4">
    <location>
        <begin position="627"/>
        <end position="655"/>
    </location>
</feature>
<dbReference type="Gene3D" id="1.10.565.10">
    <property type="entry name" value="Retinoid X Receptor"/>
    <property type="match status" value="1"/>
</dbReference>
<dbReference type="InterPro" id="IPR000536">
    <property type="entry name" value="Nucl_hrmn_rcpt_lig-bd"/>
</dbReference>
<dbReference type="InterPro" id="IPR050274">
    <property type="entry name" value="Nuclear_hormone_rcpt_NR2"/>
</dbReference>
<dbReference type="InterPro" id="IPR001723">
    <property type="entry name" value="Nuclear_hrmn_rcpt"/>
</dbReference>
<sequence length="683" mass="74761">QGGIMELLAVRDARDSSRDPSGSSWDTLAEGTRIVKSPSIIGTDVSFAGCRNAWKWACEVIMSLPRLPPTVRSYGTLEPAAPPEAATITSQSRRSVQVNGQTASHGCATATSTTTMTATAMDNTPVKSERFPAASTSPPCPSLLRNNSRSSGGGVSQHHHRVTKAEAAVFLGAAASLLSNNNNNNNNSADFKFNKSTTDLGGDLSLQDRLNSLLEPAIVVTGRDSRLGDFPKRKSSLSAVAGEVPMANGIEGLEKKSRRQARVFEDLEKLKDAAALEEVDVVSEEDEEDFISSCSASSTSSHDEYTAELQMASVLGPSAVGFDLRPVSGMPAQLDVPAIYDAASRMLFLSVTWAKRLPAFAGKTLDEHAAVMRRCWCDLFMLGVAQRHREMQFGEILAAVSPLLEKAHSKDKITVEKLKEVTEHLLKMRAFVMAMNQMRVDDVEFAFLRALVLFSVDETVSDPGSQTWQVLQGLQAHFARSHPQRRDLAVMAARSRALRLLATLQQLRAVSSKVMEEIFFAGLIGDATIESLLPHILRTDTSDVIVNSFEKHQLNNYQNHGQSGGTVLDLRGNGSSHHHVHHKKFSAKMTSSRFAKPRTLNETVDRLRQNQLQNHLRRSTNDYGYSGDEESPSTPEQAEEDEGRLVIGEDEDESQNSDPGSMLETQVIEYPMDLAEDRRPNSS</sequence>
<gene>
    <name evidence="6" type="ORF">NMOB1V02_LOCUS4766</name>
</gene>
<evidence type="ECO:0000256" key="1">
    <source>
        <dbReference type="ARBA" id="ARBA00023015"/>
    </source>
</evidence>
<keyword evidence="1" id="KW-0805">Transcription regulation</keyword>
<evidence type="ECO:0000256" key="4">
    <source>
        <dbReference type="SAM" id="MobiDB-lite"/>
    </source>
</evidence>
<dbReference type="SMART" id="SM00430">
    <property type="entry name" value="HOLI"/>
    <property type="match status" value="1"/>
</dbReference>
<evidence type="ECO:0000313" key="7">
    <source>
        <dbReference type="Proteomes" id="UP000678499"/>
    </source>
</evidence>
<dbReference type="Pfam" id="PF00104">
    <property type="entry name" value="Hormone_recep"/>
    <property type="match status" value="1"/>
</dbReference>
<dbReference type="EMBL" id="OA882811">
    <property type="protein sequence ID" value="CAD7277024.1"/>
    <property type="molecule type" value="Genomic_DNA"/>
</dbReference>
<feature type="region of interest" description="Disordered" evidence="4">
    <location>
        <begin position="556"/>
        <end position="593"/>
    </location>
</feature>
<evidence type="ECO:0000256" key="2">
    <source>
        <dbReference type="ARBA" id="ARBA00023163"/>
    </source>
</evidence>
<evidence type="ECO:0000313" key="6">
    <source>
        <dbReference type="EMBL" id="CAD7277024.1"/>
    </source>
</evidence>
<keyword evidence="3" id="KW-0675">Receptor</keyword>
<feature type="region of interest" description="Disordered" evidence="4">
    <location>
        <begin position="609"/>
        <end position="683"/>
    </location>
</feature>
<dbReference type="OrthoDB" id="40902at2759"/>
<name>A0A7R9GDP5_9CRUS</name>
<accession>A0A7R9GDP5</accession>
<dbReference type="PROSITE" id="PS51843">
    <property type="entry name" value="NR_LBD"/>
    <property type="match status" value="1"/>
</dbReference>
<dbReference type="InterPro" id="IPR035500">
    <property type="entry name" value="NHR-like_dom_sf"/>
</dbReference>
<dbReference type="Proteomes" id="UP000678499">
    <property type="component" value="Unassembled WGS sequence"/>
</dbReference>